<evidence type="ECO:0000313" key="1">
    <source>
        <dbReference type="EMBL" id="NAS16823.1"/>
    </source>
</evidence>
<sequence length="47" mass="5606">MGKLILRLVDDRAYFETNFNVDKIAEDINNIIKYDNYKLKKIDNNTI</sequence>
<dbReference type="Proteomes" id="UP000474042">
    <property type="component" value="Unassembled WGS sequence"/>
</dbReference>
<protein>
    <submittedName>
        <fullName evidence="1">Uncharacterized protein</fullName>
    </submittedName>
</protein>
<dbReference type="AlphaFoldDB" id="A0A6L9EJJ0"/>
<accession>A0A6L9EJJ0</accession>
<comment type="caution">
    <text evidence="1">The sequence shown here is derived from an EMBL/GenBank/DDBJ whole genome shotgun (WGS) entry which is preliminary data.</text>
</comment>
<evidence type="ECO:0000313" key="2">
    <source>
        <dbReference type="Proteomes" id="UP000474042"/>
    </source>
</evidence>
<gene>
    <name evidence="1" type="ORF">GND98_002735</name>
</gene>
<dbReference type="EMBL" id="WOFV02000004">
    <property type="protein sequence ID" value="NAS16823.1"/>
    <property type="molecule type" value="Genomic_DNA"/>
</dbReference>
<dbReference type="RefSeq" id="WP_024041084.1">
    <property type="nucleotide sequence ID" value="NZ_JBAMGF010000116.1"/>
</dbReference>
<organism evidence="1 2">
    <name type="scientific">Clostridium butyricum</name>
    <dbReference type="NCBI Taxonomy" id="1492"/>
    <lineage>
        <taxon>Bacteria</taxon>
        <taxon>Bacillati</taxon>
        <taxon>Bacillota</taxon>
        <taxon>Clostridia</taxon>
        <taxon>Eubacteriales</taxon>
        <taxon>Clostridiaceae</taxon>
        <taxon>Clostridium</taxon>
    </lineage>
</organism>
<proteinExistence type="predicted"/>
<reference evidence="1 2" key="1">
    <citation type="submission" date="2020-01" db="EMBL/GenBank/DDBJ databases">
        <title>Genome sequence of a 1,3-propanediol producer, Clostridium butyricum S3.</title>
        <authorList>
            <person name="Zhou J."/>
        </authorList>
    </citation>
    <scope>NUCLEOTIDE SEQUENCE [LARGE SCALE GENOMIC DNA]</scope>
    <source>
        <strain evidence="1 2">S3</strain>
    </source>
</reference>
<name>A0A6L9EJJ0_CLOBU</name>